<dbReference type="EMBL" id="GBRH01237276">
    <property type="protein sequence ID" value="JAD60619.1"/>
    <property type="molecule type" value="Transcribed_RNA"/>
</dbReference>
<dbReference type="AlphaFoldDB" id="A0A0A9B9L7"/>
<sequence length="24" mass="2667">MPVVLQGFCLLRRAIDAHEGTRSP</sequence>
<protein>
    <submittedName>
        <fullName evidence="1">Uncharacterized protein</fullName>
    </submittedName>
</protein>
<accession>A0A0A9B9L7</accession>
<name>A0A0A9B9L7_ARUDO</name>
<organism evidence="1">
    <name type="scientific">Arundo donax</name>
    <name type="common">Giant reed</name>
    <name type="synonym">Donax arundinaceus</name>
    <dbReference type="NCBI Taxonomy" id="35708"/>
    <lineage>
        <taxon>Eukaryota</taxon>
        <taxon>Viridiplantae</taxon>
        <taxon>Streptophyta</taxon>
        <taxon>Embryophyta</taxon>
        <taxon>Tracheophyta</taxon>
        <taxon>Spermatophyta</taxon>
        <taxon>Magnoliopsida</taxon>
        <taxon>Liliopsida</taxon>
        <taxon>Poales</taxon>
        <taxon>Poaceae</taxon>
        <taxon>PACMAD clade</taxon>
        <taxon>Arundinoideae</taxon>
        <taxon>Arundineae</taxon>
        <taxon>Arundo</taxon>
    </lineage>
</organism>
<reference evidence="1" key="2">
    <citation type="journal article" date="2015" name="Data Brief">
        <title>Shoot transcriptome of the giant reed, Arundo donax.</title>
        <authorList>
            <person name="Barrero R.A."/>
            <person name="Guerrero F.D."/>
            <person name="Moolhuijzen P."/>
            <person name="Goolsby J.A."/>
            <person name="Tidwell J."/>
            <person name="Bellgard S.E."/>
            <person name="Bellgard M.I."/>
        </authorList>
    </citation>
    <scope>NUCLEOTIDE SEQUENCE</scope>
    <source>
        <tissue evidence="1">Shoot tissue taken approximately 20 cm above the soil surface</tissue>
    </source>
</reference>
<proteinExistence type="predicted"/>
<evidence type="ECO:0000313" key="1">
    <source>
        <dbReference type="EMBL" id="JAD60619.1"/>
    </source>
</evidence>
<reference evidence="1" key="1">
    <citation type="submission" date="2014-09" db="EMBL/GenBank/DDBJ databases">
        <authorList>
            <person name="Magalhaes I.L.F."/>
            <person name="Oliveira U."/>
            <person name="Santos F.R."/>
            <person name="Vidigal T.H.D.A."/>
            <person name="Brescovit A.D."/>
            <person name="Santos A.J."/>
        </authorList>
    </citation>
    <scope>NUCLEOTIDE SEQUENCE</scope>
    <source>
        <tissue evidence="1">Shoot tissue taken approximately 20 cm above the soil surface</tissue>
    </source>
</reference>